<protein>
    <submittedName>
        <fullName evidence="2">Uncharacterized protein</fullName>
    </submittedName>
</protein>
<dbReference type="AlphaFoldDB" id="A0AAV7RXC4"/>
<evidence type="ECO:0000313" key="2">
    <source>
        <dbReference type="EMBL" id="KAJ1156623.1"/>
    </source>
</evidence>
<feature type="compositionally biased region" description="Basic and acidic residues" evidence="1">
    <location>
        <begin position="21"/>
        <end position="33"/>
    </location>
</feature>
<evidence type="ECO:0000313" key="3">
    <source>
        <dbReference type="Proteomes" id="UP001066276"/>
    </source>
</evidence>
<accession>A0AAV7RXC4</accession>
<gene>
    <name evidence="2" type="ORF">NDU88_009341</name>
</gene>
<proteinExistence type="predicted"/>
<comment type="caution">
    <text evidence="2">The sequence shown here is derived from an EMBL/GenBank/DDBJ whole genome shotgun (WGS) entry which is preliminary data.</text>
</comment>
<name>A0AAV7RXC4_PLEWA</name>
<dbReference type="EMBL" id="JANPWB010000009">
    <property type="protein sequence ID" value="KAJ1156623.1"/>
    <property type="molecule type" value="Genomic_DNA"/>
</dbReference>
<reference evidence="2" key="1">
    <citation type="journal article" date="2022" name="bioRxiv">
        <title>Sequencing and chromosome-scale assembly of the giantPleurodeles waltlgenome.</title>
        <authorList>
            <person name="Brown T."/>
            <person name="Elewa A."/>
            <person name="Iarovenko S."/>
            <person name="Subramanian E."/>
            <person name="Araus A.J."/>
            <person name="Petzold A."/>
            <person name="Susuki M."/>
            <person name="Suzuki K.-i.T."/>
            <person name="Hayashi T."/>
            <person name="Toyoda A."/>
            <person name="Oliveira C."/>
            <person name="Osipova E."/>
            <person name="Leigh N.D."/>
            <person name="Simon A."/>
            <person name="Yun M.H."/>
        </authorList>
    </citation>
    <scope>NUCLEOTIDE SEQUENCE</scope>
    <source>
        <strain evidence="2">20211129_DDA</strain>
        <tissue evidence="2">Liver</tissue>
    </source>
</reference>
<feature type="region of interest" description="Disordered" evidence="1">
    <location>
        <begin position="96"/>
        <end position="118"/>
    </location>
</feature>
<evidence type="ECO:0000256" key="1">
    <source>
        <dbReference type="SAM" id="MobiDB-lite"/>
    </source>
</evidence>
<organism evidence="2 3">
    <name type="scientific">Pleurodeles waltl</name>
    <name type="common">Iberian ribbed newt</name>
    <dbReference type="NCBI Taxonomy" id="8319"/>
    <lineage>
        <taxon>Eukaryota</taxon>
        <taxon>Metazoa</taxon>
        <taxon>Chordata</taxon>
        <taxon>Craniata</taxon>
        <taxon>Vertebrata</taxon>
        <taxon>Euteleostomi</taxon>
        <taxon>Amphibia</taxon>
        <taxon>Batrachia</taxon>
        <taxon>Caudata</taxon>
        <taxon>Salamandroidea</taxon>
        <taxon>Salamandridae</taxon>
        <taxon>Pleurodelinae</taxon>
        <taxon>Pleurodeles</taxon>
    </lineage>
</organism>
<dbReference type="Proteomes" id="UP001066276">
    <property type="component" value="Chromosome 5"/>
</dbReference>
<feature type="region of interest" description="Disordered" evidence="1">
    <location>
        <begin position="1"/>
        <end position="37"/>
    </location>
</feature>
<keyword evidence="3" id="KW-1185">Reference proteome</keyword>
<sequence length="168" mass="18456">MQRVGQPLPARPRAGSPGDLLRLKGESRQRPPRSEQALSFRSAYYVRGRRASPPPLGRARIAVPYLSLLDPWGESRQRSTRPERAHSCLARLRQTGVTSSAQSGEYRRPASHSTRAPGLLGRPRVRRGFWPPVTSSQAALPYATPLSLAVTQHFSGTSFALAGLRYCG</sequence>